<name>A0A545T9K8_9GAMM</name>
<feature type="transmembrane region" description="Helical" evidence="1">
    <location>
        <begin position="21"/>
        <end position="40"/>
    </location>
</feature>
<evidence type="ECO:0000256" key="1">
    <source>
        <dbReference type="SAM" id="Phobius"/>
    </source>
</evidence>
<evidence type="ECO:0000313" key="2">
    <source>
        <dbReference type="EMBL" id="TQV73894.1"/>
    </source>
</evidence>
<protein>
    <submittedName>
        <fullName evidence="2">Uncharacterized protein</fullName>
    </submittedName>
</protein>
<keyword evidence="3" id="KW-1185">Reference proteome</keyword>
<comment type="caution">
    <text evidence="2">The sequence shown here is derived from an EMBL/GenBank/DDBJ whole genome shotgun (WGS) entry which is preliminary data.</text>
</comment>
<evidence type="ECO:0000313" key="3">
    <source>
        <dbReference type="Proteomes" id="UP000317839"/>
    </source>
</evidence>
<dbReference type="RefSeq" id="WP_142942601.1">
    <property type="nucleotide sequence ID" value="NZ_VIKR01000003.1"/>
</dbReference>
<sequence length="103" mass="12233">MQKMSDKEFWNEVDNYKKLMALTFALWIPFGITTSLIWVRVFEFEFNFIVGMVILLLWGSIQLKINHDFRKLKLKCPKCDKQAFNDIPVLFSENSCANCGYRR</sequence>
<dbReference type="AlphaFoldDB" id="A0A545T9K8"/>
<proteinExistence type="predicted"/>
<reference evidence="2 3" key="1">
    <citation type="submission" date="2019-06" db="EMBL/GenBank/DDBJ databases">
        <title>Draft genome of Aliikangiella marina GYP-15.</title>
        <authorList>
            <person name="Wang G."/>
        </authorList>
    </citation>
    <scope>NUCLEOTIDE SEQUENCE [LARGE SCALE GENOMIC DNA]</scope>
    <source>
        <strain evidence="2 3">GYP-15</strain>
    </source>
</reference>
<organism evidence="2 3">
    <name type="scientific">Aliikangiella marina</name>
    <dbReference type="NCBI Taxonomy" id="1712262"/>
    <lineage>
        <taxon>Bacteria</taxon>
        <taxon>Pseudomonadati</taxon>
        <taxon>Pseudomonadota</taxon>
        <taxon>Gammaproteobacteria</taxon>
        <taxon>Oceanospirillales</taxon>
        <taxon>Pleioneaceae</taxon>
        <taxon>Aliikangiella</taxon>
    </lineage>
</organism>
<accession>A0A545T9K8</accession>
<keyword evidence="1" id="KW-0812">Transmembrane</keyword>
<feature type="transmembrane region" description="Helical" evidence="1">
    <location>
        <begin position="46"/>
        <end position="65"/>
    </location>
</feature>
<dbReference type="EMBL" id="VIKR01000003">
    <property type="protein sequence ID" value="TQV73894.1"/>
    <property type="molecule type" value="Genomic_DNA"/>
</dbReference>
<dbReference type="Proteomes" id="UP000317839">
    <property type="component" value="Unassembled WGS sequence"/>
</dbReference>
<keyword evidence="1" id="KW-0472">Membrane</keyword>
<gene>
    <name evidence="2" type="ORF">FLL45_13600</name>
</gene>
<keyword evidence="1" id="KW-1133">Transmembrane helix</keyword>